<gene>
    <name evidence="2" type="ORF">ACFPET_20610</name>
</gene>
<keyword evidence="1" id="KW-1133">Transmembrane helix</keyword>
<proteinExistence type="predicted"/>
<evidence type="ECO:0000313" key="3">
    <source>
        <dbReference type="Proteomes" id="UP001595823"/>
    </source>
</evidence>
<accession>A0ABV8U3L7</accession>
<dbReference type="EMBL" id="JBHSDK010000036">
    <property type="protein sequence ID" value="MFC4337602.1"/>
    <property type="molecule type" value="Genomic_DNA"/>
</dbReference>
<organism evidence="2 3">
    <name type="scientific">Salininema proteolyticum</name>
    <dbReference type="NCBI Taxonomy" id="1607685"/>
    <lineage>
        <taxon>Bacteria</taxon>
        <taxon>Bacillati</taxon>
        <taxon>Actinomycetota</taxon>
        <taxon>Actinomycetes</taxon>
        <taxon>Glycomycetales</taxon>
        <taxon>Glycomycetaceae</taxon>
        <taxon>Salininema</taxon>
    </lineage>
</organism>
<dbReference type="RefSeq" id="WP_380624759.1">
    <property type="nucleotide sequence ID" value="NZ_JBHSDK010000036.1"/>
</dbReference>
<feature type="transmembrane region" description="Helical" evidence="1">
    <location>
        <begin position="12"/>
        <end position="31"/>
    </location>
</feature>
<protein>
    <submittedName>
        <fullName evidence="2">Uncharacterized protein</fullName>
    </submittedName>
</protein>
<reference evidence="3" key="1">
    <citation type="journal article" date="2019" name="Int. J. Syst. Evol. Microbiol.">
        <title>The Global Catalogue of Microorganisms (GCM) 10K type strain sequencing project: providing services to taxonomists for standard genome sequencing and annotation.</title>
        <authorList>
            <consortium name="The Broad Institute Genomics Platform"/>
            <consortium name="The Broad Institute Genome Sequencing Center for Infectious Disease"/>
            <person name="Wu L."/>
            <person name="Ma J."/>
        </authorList>
    </citation>
    <scope>NUCLEOTIDE SEQUENCE [LARGE SCALE GENOMIC DNA]</scope>
    <source>
        <strain evidence="3">IBRC-M 10908</strain>
    </source>
</reference>
<feature type="transmembrane region" description="Helical" evidence="1">
    <location>
        <begin position="79"/>
        <end position="98"/>
    </location>
</feature>
<dbReference type="Proteomes" id="UP001595823">
    <property type="component" value="Unassembled WGS sequence"/>
</dbReference>
<keyword evidence="1" id="KW-0812">Transmembrane</keyword>
<evidence type="ECO:0000256" key="1">
    <source>
        <dbReference type="SAM" id="Phobius"/>
    </source>
</evidence>
<evidence type="ECO:0000313" key="2">
    <source>
        <dbReference type="EMBL" id="MFC4337602.1"/>
    </source>
</evidence>
<name>A0ABV8U3L7_9ACTN</name>
<comment type="caution">
    <text evidence="2">The sequence shown here is derived from an EMBL/GenBank/DDBJ whole genome shotgun (WGS) entry which is preliminary data.</text>
</comment>
<sequence>MWQRVRAHARRYFWRYLAVYATVVTLAFIGVRLGFTEELSRVECLLHFGEGLHTDDPSGLDTGLTCNPVLIREPVVLHYGLPILALLGFAAAAVGMLIRHRDRQTTHRPL</sequence>
<keyword evidence="1" id="KW-0472">Membrane</keyword>
<keyword evidence="3" id="KW-1185">Reference proteome</keyword>